<name>A0A1U9K1U7_9BURK</name>
<dbReference type="InterPro" id="IPR005064">
    <property type="entry name" value="BUG"/>
</dbReference>
<dbReference type="Gene3D" id="3.40.190.150">
    <property type="entry name" value="Bordetella uptake gene, domain 1"/>
    <property type="match status" value="1"/>
</dbReference>
<dbReference type="OrthoDB" id="8686127at2"/>
<protein>
    <submittedName>
        <fullName evidence="3">ABC transporter substrate-binding protein</fullName>
    </submittedName>
</protein>
<evidence type="ECO:0000313" key="3">
    <source>
        <dbReference type="EMBL" id="AQS52030.1"/>
    </source>
</evidence>
<dbReference type="SUPFAM" id="SSF53850">
    <property type="entry name" value="Periplasmic binding protein-like II"/>
    <property type="match status" value="1"/>
</dbReference>
<keyword evidence="2" id="KW-0732">Signal</keyword>
<dbReference type="PANTHER" id="PTHR42928">
    <property type="entry name" value="TRICARBOXYLATE-BINDING PROTEIN"/>
    <property type="match status" value="1"/>
</dbReference>
<dbReference type="PANTHER" id="PTHR42928:SF5">
    <property type="entry name" value="BLR1237 PROTEIN"/>
    <property type="match status" value="1"/>
</dbReference>
<dbReference type="Proteomes" id="UP000189369">
    <property type="component" value="Chromosome"/>
</dbReference>
<comment type="similarity">
    <text evidence="1">Belongs to the UPF0065 (bug) family.</text>
</comment>
<dbReference type="AlphaFoldDB" id="A0A1U9K1U7"/>
<dbReference type="Pfam" id="PF03401">
    <property type="entry name" value="TctC"/>
    <property type="match status" value="1"/>
</dbReference>
<reference evidence="3 4" key="1">
    <citation type="submission" date="2017-01" db="EMBL/GenBank/DDBJ databases">
        <title>Complete Genome Sequence of Paenalcaligenes hominis, Isolated from a paraplegic Patient with neurogenic bladder.</title>
        <authorList>
            <person name="Mukhopadhyay R."/>
            <person name="Joaquin J."/>
            <person name="Hogue R."/>
            <person name="Kilaru A."/>
            <person name="Jospin G."/>
            <person name="Mars K."/>
            <person name="Eisen J.A."/>
            <person name="Chaturvedi V."/>
        </authorList>
    </citation>
    <scope>NUCLEOTIDE SEQUENCE [LARGE SCALE GENOMIC DNA]</scope>
    <source>
        <strain evidence="3 4">15S00501</strain>
    </source>
</reference>
<feature type="signal peptide" evidence="2">
    <location>
        <begin position="1"/>
        <end position="26"/>
    </location>
</feature>
<dbReference type="Gene3D" id="3.40.190.10">
    <property type="entry name" value="Periplasmic binding protein-like II"/>
    <property type="match status" value="1"/>
</dbReference>
<evidence type="ECO:0000313" key="4">
    <source>
        <dbReference type="Proteomes" id="UP000189369"/>
    </source>
</evidence>
<dbReference type="STRING" id="643674.PAEH1_11630"/>
<proteinExistence type="inferred from homology"/>
<dbReference type="PIRSF" id="PIRSF017082">
    <property type="entry name" value="YflP"/>
    <property type="match status" value="1"/>
</dbReference>
<gene>
    <name evidence="3" type="ORF">PAEH1_11630</name>
</gene>
<evidence type="ECO:0000256" key="2">
    <source>
        <dbReference type="SAM" id="SignalP"/>
    </source>
</evidence>
<dbReference type="KEGG" id="phn:PAEH1_11630"/>
<evidence type="ECO:0000256" key="1">
    <source>
        <dbReference type="ARBA" id="ARBA00006987"/>
    </source>
</evidence>
<feature type="chain" id="PRO_5011984700" evidence="2">
    <location>
        <begin position="27"/>
        <end position="327"/>
    </location>
</feature>
<dbReference type="InterPro" id="IPR042100">
    <property type="entry name" value="Bug_dom1"/>
</dbReference>
<sequence length="327" mass="35223">MIHWLKKIAIPLVASSILWQAGPALAQTPSFSNPFYITVGYSPGGASDRAARFVADQLQERLKVNVVVENRTGAGGRIAAQYLKNQGASKDIMIMANPATMVIAPLVINQLNYDPAVDFKPVSVITDYTFGVAVAADSPLKTMDDLMQWVKDHPNDFNVAVPASGSLPHFFALMLSEKSGVDAEVIGYRGSAPALNDLIGGTIPVAIDTIDVLTPQHKGGRVRVLATSGVEPDPNLEGVPTLRQSGLDIQASGWNTFYMSAAADDAKITYLGDLIKDIMSQPEIQERFKNSDLPPVAADRAESTAIVEEFKQLWTPIIQASGYKVNE</sequence>
<accession>A0A1U9K1U7</accession>
<organism evidence="3 4">
    <name type="scientific">Paenalcaligenes hominis</name>
    <dbReference type="NCBI Taxonomy" id="643674"/>
    <lineage>
        <taxon>Bacteria</taxon>
        <taxon>Pseudomonadati</taxon>
        <taxon>Pseudomonadota</taxon>
        <taxon>Betaproteobacteria</taxon>
        <taxon>Burkholderiales</taxon>
        <taxon>Alcaligenaceae</taxon>
        <taxon>Paenalcaligenes</taxon>
    </lineage>
</organism>
<dbReference type="EMBL" id="CP019697">
    <property type="protein sequence ID" value="AQS52030.1"/>
    <property type="molecule type" value="Genomic_DNA"/>
</dbReference>